<keyword evidence="1" id="KW-0812">Transmembrane</keyword>
<evidence type="ECO:0008006" key="4">
    <source>
        <dbReference type="Google" id="ProtNLM"/>
    </source>
</evidence>
<keyword evidence="1" id="KW-1133">Transmembrane helix</keyword>
<evidence type="ECO:0000313" key="3">
    <source>
        <dbReference type="Proteomes" id="UP001470230"/>
    </source>
</evidence>
<dbReference type="PANTHER" id="PTHR45661">
    <property type="entry name" value="SURFACE ANTIGEN"/>
    <property type="match status" value="1"/>
</dbReference>
<protein>
    <recommendedName>
        <fullName evidence="4">Surface antigen BspA-like</fullName>
    </recommendedName>
</protein>
<dbReference type="Pfam" id="PF13306">
    <property type="entry name" value="LRR_5"/>
    <property type="match status" value="1"/>
</dbReference>
<comment type="caution">
    <text evidence="2">The sequence shown here is derived from an EMBL/GenBank/DDBJ whole genome shotgun (WGS) entry which is preliminary data.</text>
</comment>
<evidence type="ECO:0000313" key="2">
    <source>
        <dbReference type="EMBL" id="KAK8854157.1"/>
    </source>
</evidence>
<dbReference type="SUPFAM" id="SSF48403">
    <property type="entry name" value="Ankyrin repeat"/>
    <property type="match status" value="1"/>
</dbReference>
<proteinExistence type="predicted"/>
<gene>
    <name evidence="2" type="ORF">M9Y10_016714</name>
</gene>
<name>A0ABR2HXX9_9EUKA</name>
<dbReference type="PANTHER" id="PTHR45661:SF3">
    <property type="entry name" value="IG-LIKE DOMAIN-CONTAINING PROTEIN"/>
    <property type="match status" value="1"/>
</dbReference>
<keyword evidence="3" id="KW-1185">Reference proteome</keyword>
<organism evidence="2 3">
    <name type="scientific">Tritrichomonas musculus</name>
    <dbReference type="NCBI Taxonomy" id="1915356"/>
    <lineage>
        <taxon>Eukaryota</taxon>
        <taxon>Metamonada</taxon>
        <taxon>Parabasalia</taxon>
        <taxon>Tritrichomonadida</taxon>
        <taxon>Tritrichomonadidae</taxon>
        <taxon>Tritrichomonas</taxon>
    </lineage>
</organism>
<accession>A0ABR2HXX9</accession>
<keyword evidence="1" id="KW-0472">Membrane</keyword>
<dbReference type="InterPro" id="IPR026906">
    <property type="entry name" value="LRR_5"/>
</dbReference>
<sequence>MTYQTYLNQKRELYYNLFQFIDNENNDDEEYDCFIQIINKQKILEDKKDLEIFIEMIVQIANNHHFDLNFYGNIKKIVQFLAKSIKQTFTNSNIYELFKSNKRIMLYLIEQKILLIDEQISDKMILRSDITGTKYHFFFYQKINEFLNEKDRIEIENENKEELKDFDRKCQEGENDSYISELIRNDSIEEFVSYVNQTNLSLLRTKIKDSIFETNSFLLKNQPSLIEYAAFFGSLRIFQYLRFNGIDLEPQIWLYAIHGKNNAIIHLLEDYHVQPPNGKYDECLAESIKCHHNDISNYIRDNLIVSDDIEKNGIILKSIFKSRNFEMIPDEIKGNEIFFYLCHYNYSKLVKLYIEPKRVKIIQNKLCTLLNQVTIPSSVTRIGNFAFFECYHLSEITIPSSVNEIGEFAFYECRSLSQITIPLNVTQISNAVFYGCSSLTKIEIPPLVTKIGYSAFIKCSSLEQIKIPLFVTKIRRYAFSKCTSLTQITIPSSVTKIGKYLFAECTSLKQIKISSSVTRIKQYTFSQCSSLIQIQIPSSVTQIDKYAFHKCSSLKQITIPSSVTQIGEFAFSECSSLTKVDISSSVKLIKTSTFKNCKSLKKIKIPSSVTKIEDNAFMNCSSLEQVIIPKSVTEIGEWAFIYCSSLNDVTFPTSLKKIGNRAFKGCSILKYKIPDWVMEINKDAFVDCYPKNKFQPEKEPSCMENMFWIIVLIVLFYFLKKIFIN</sequence>
<reference evidence="2 3" key="1">
    <citation type="submission" date="2024-04" db="EMBL/GenBank/DDBJ databases">
        <title>Tritrichomonas musculus Genome.</title>
        <authorList>
            <person name="Alves-Ferreira E."/>
            <person name="Grigg M."/>
            <person name="Lorenzi H."/>
            <person name="Galac M."/>
        </authorList>
    </citation>
    <scope>NUCLEOTIDE SEQUENCE [LARGE SCALE GENOMIC DNA]</scope>
    <source>
        <strain evidence="2 3">EAF2021</strain>
    </source>
</reference>
<evidence type="ECO:0000256" key="1">
    <source>
        <dbReference type="SAM" id="Phobius"/>
    </source>
</evidence>
<dbReference type="EMBL" id="JAPFFF010000021">
    <property type="protein sequence ID" value="KAK8854157.1"/>
    <property type="molecule type" value="Genomic_DNA"/>
</dbReference>
<dbReference type="Gene3D" id="3.80.10.10">
    <property type="entry name" value="Ribonuclease Inhibitor"/>
    <property type="match status" value="4"/>
</dbReference>
<dbReference type="InterPro" id="IPR053139">
    <property type="entry name" value="Surface_bspA-like"/>
</dbReference>
<dbReference type="Proteomes" id="UP001470230">
    <property type="component" value="Unassembled WGS sequence"/>
</dbReference>
<dbReference type="Gene3D" id="3.40.50.12480">
    <property type="match status" value="1"/>
</dbReference>
<dbReference type="InterPro" id="IPR032675">
    <property type="entry name" value="LRR_dom_sf"/>
</dbReference>
<feature type="transmembrane region" description="Helical" evidence="1">
    <location>
        <begin position="706"/>
        <end position="724"/>
    </location>
</feature>
<dbReference type="InterPro" id="IPR036770">
    <property type="entry name" value="Ankyrin_rpt-contain_sf"/>
</dbReference>
<dbReference type="SUPFAM" id="SSF52058">
    <property type="entry name" value="L domain-like"/>
    <property type="match status" value="2"/>
</dbReference>